<dbReference type="EMBL" id="OW240924">
    <property type="protein sequence ID" value="CAH2327924.1"/>
    <property type="molecule type" value="Genomic_DNA"/>
</dbReference>
<dbReference type="Proteomes" id="UP001295444">
    <property type="component" value="Chromosome 13"/>
</dbReference>
<accession>A0AAD1TJU1</accession>
<dbReference type="AlphaFoldDB" id="A0AAD1TJU1"/>
<protein>
    <submittedName>
        <fullName evidence="1">Uncharacterized protein</fullName>
    </submittedName>
</protein>
<proteinExistence type="predicted"/>
<evidence type="ECO:0000313" key="2">
    <source>
        <dbReference type="Proteomes" id="UP001295444"/>
    </source>
</evidence>
<sequence length="131" mass="15202">MFRHLKAALSRIFNLFFLCPPSPILQLLSVPNQCLFAPNSPLCTFNFAILAAPEPHSPRHHLLIVGSDVTSLPSLAQYATGEYFGEDKNLTGHAWRLKFLQWRKNRIEDHRHRMRVKKYHKVSSNLPNELW</sequence>
<organism evidence="1 2">
    <name type="scientific">Pelobates cultripes</name>
    <name type="common">Western spadefoot toad</name>
    <dbReference type="NCBI Taxonomy" id="61616"/>
    <lineage>
        <taxon>Eukaryota</taxon>
        <taxon>Metazoa</taxon>
        <taxon>Chordata</taxon>
        <taxon>Craniata</taxon>
        <taxon>Vertebrata</taxon>
        <taxon>Euteleostomi</taxon>
        <taxon>Amphibia</taxon>
        <taxon>Batrachia</taxon>
        <taxon>Anura</taxon>
        <taxon>Pelobatoidea</taxon>
        <taxon>Pelobatidae</taxon>
        <taxon>Pelobates</taxon>
    </lineage>
</organism>
<reference evidence="1" key="1">
    <citation type="submission" date="2022-03" db="EMBL/GenBank/DDBJ databases">
        <authorList>
            <person name="Alioto T."/>
            <person name="Alioto T."/>
            <person name="Gomez Garrido J."/>
        </authorList>
    </citation>
    <scope>NUCLEOTIDE SEQUENCE</scope>
</reference>
<gene>
    <name evidence="1" type="ORF">PECUL_23A028497</name>
</gene>
<name>A0AAD1TJU1_PELCU</name>
<keyword evidence="2" id="KW-1185">Reference proteome</keyword>
<evidence type="ECO:0000313" key="1">
    <source>
        <dbReference type="EMBL" id="CAH2327924.1"/>
    </source>
</evidence>